<organism evidence="2 3">
    <name type="scientific">Haemonchus contortus</name>
    <name type="common">Barber pole worm</name>
    <dbReference type="NCBI Taxonomy" id="6289"/>
    <lineage>
        <taxon>Eukaryota</taxon>
        <taxon>Metazoa</taxon>
        <taxon>Ecdysozoa</taxon>
        <taxon>Nematoda</taxon>
        <taxon>Chromadorea</taxon>
        <taxon>Rhabditida</taxon>
        <taxon>Rhabditina</taxon>
        <taxon>Rhabditomorpha</taxon>
        <taxon>Strongyloidea</taxon>
        <taxon>Trichostrongylidae</taxon>
        <taxon>Haemonchus</taxon>
    </lineage>
</organism>
<dbReference type="WBParaSite" id="HCON_00131260-00001">
    <property type="protein sequence ID" value="HCON_00131260-00001"/>
    <property type="gene ID" value="HCON_00131260"/>
</dbReference>
<feature type="region of interest" description="Disordered" evidence="1">
    <location>
        <begin position="1"/>
        <end position="20"/>
    </location>
</feature>
<evidence type="ECO:0000256" key="1">
    <source>
        <dbReference type="SAM" id="MobiDB-lite"/>
    </source>
</evidence>
<feature type="compositionally biased region" description="Basic residues" evidence="1">
    <location>
        <begin position="1"/>
        <end position="12"/>
    </location>
</feature>
<reference evidence="3" key="1">
    <citation type="submission" date="2020-12" db="UniProtKB">
        <authorList>
            <consortium name="WormBaseParasite"/>
        </authorList>
    </citation>
    <scope>IDENTIFICATION</scope>
    <source>
        <strain evidence="3">MHco3</strain>
    </source>
</reference>
<proteinExistence type="predicted"/>
<dbReference type="AlphaFoldDB" id="A0A7I4YRG1"/>
<accession>A0A7I4YRG1</accession>
<keyword evidence="2" id="KW-1185">Reference proteome</keyword>
<name>A0A7I4YRG1_HAECO</name>
<evidence type="ECO:0000313" key="3">
    <source>
        <dbReference type="WBParaSite" id="HCON_00131260-00001"/>
    </source>
</evidence>
<sequence length="99" mass="11682">MRQQRRRRHNRPRQYALGHEHDSFETSTTQIGRFRLRTCISTPALTIFVAYAQTSSYEEELEAFFMDLERLYREDHTFSRLSSAISRASHGTHGTKCNE</sequence>
<protein>
    <submittedName>
        <fullName evidence="3">Uncharacterized protein</fullName>
    </submittedName>
</protein>
<dbReference type="Proteomes" id="UP000025227">
    <property type="component" value="Unplaced"/>
</dbReference>
<dbReference type="OrthoDB" id="5818039at2759"/>
<evidence type="ECO:0000313" key="2">
    <source>
        <dbReference type="Proteomes" id="UP000025227"/>
    </source>
</evidence>